<evidence type="ECO:0000313" key="2">
    <source>
        <dbReference type="EMBL" id="MCE4558074.1"/>
    </source>
</evidence>
<reference evidence="2 3" key="1">
    <citation type="submission" date="2021-12" db="EMBL/GenBank/DDBJ databases">
        <title>Genome seq of P8.</title>
        <authorList>
            <person name="Seo T."/>
        </authorList>
    </citation>
    <scope>NUCLEOTIDE SEQUENCE [LARGE SCALE GENOMIC DNA]</scope>
    <source>
        <strain evidence="2 3">P8</strain>
    </source>
</reference>
<feature type="compositionally biased region" description="Basic residues" evidence="1">
    <location>
        <begin position="101"/>
        <end position="121"/>
    </location>
</feature>
<sequence length="121" mass="13824">MKTAPTEPDLRELWVHARSAEGEGSVGAEQQRGRAKEFLQALGGLAAVHGRHRRRCRSSWTRRCCRRARIDTEPTTTRYGETGARIKGVELVQPLQGHGNAKSRRKHRPKKWWTASRRARC</sequence>
<evidence type="ECO:0000313" key="3">
    <source>
        <dbReference type="Proteomes" id="UP001200741"/>
    </source>
</evidence>
<dbReference type="Proteomes" id="UP001200741">
    <property type="component" value="Unassembled WGS sequence"/>
</dbReference>
<proteinExistence type="predicted"/>
<keyword evidence="3" id="KW-1185">Reference proteome</keyword>
<gene>
    <name evidence="2" type="ORF">LXT13_27175</name>
</gene>
<feature type="region of interest" description="Disordered" evidence="1">
    <location>
        <begin position="94"/>
        <end position="121"/>
    </location>
</feature>
<evidence type="ECO:0000256" key="1">
    <source>
        <dbReference type="SAM" id="MobiDB-lite"/>
    </source>
</evidence>
<protein>
    <submittedName>
        <fullName evidence="2">Uncharacterized protein</fullName>
    </submittedName>
</protein>
<dbReference type="RefSeq" id="WP_233375478.1">
    <property type="nucleotide sequence ID" value="NZ_JAJTWU010000016.1"/>
</dbReference>
<accession>A0ABS8Y4B7</accession>
<dbReference type="EMBL" id="JAJTWU010000016">
    <property type="protein sequence ID" value="MCE4558074.1"/>
    <property type="molecule type" value="Genomic_DNA"/>
</dbReference>
<comment type="caution">
    <text evidence="2">The sequence shown here is derived from an EMBL/GenBank/DDBJ whole genome shotgun (WGS) entry which is preliminary data.</text>
</comment>
<organism evidence="2 3">
    <name type="scientific">Pelomonas cellulosilytica</name>
    <dbReference type="NCBI Taxonomy" id="2906762"/>
    <lineage>
        <taxon>Bacteria</taxon>
        <taxon>Pseudomonadati</taxon>
        <taxon>Pseudomonadota</taxon>
        <taxon>Betaproteobacteria</taxon>
        <taxon>Burkholderiales</taxon>
        <taxon>Sphaerotilaceae</taxon>
        <taxon>Roseateles</taxon>
    </lineage>
</organism>
<name>A0ABS8Y4B7_9BURK</name>